<dbReference type="InterPro" id="IPR019410">
    <property type="entry name" value="Methyltransf_16"/>
</dbReference>
<feature type="repeat" description="ANK" evidence="1">
    <location>
        <begin position="72"/>
        <end position="104"/>
    </location>
</feature>
<protein>
    <submittedName>
        <fullName evidence="4">Uncharacterized protein</fullName>
    </submittedName>
</protein>
<dbReference type="InterPro" id="IPR029063">
    <property type="entry name" value="SAM-dependent_MTases_sf"/>
</dbReference>
<evidence type="ECO:0000256" key="1">
    <source>
        <dbReference type="PROSITE-ProRule" id="PRU00023"/>
    </source>
</evidence>
<feature type="coiled-coil region" evidence="2">
    <location>
        <begin position="5"/>
        <end position="55"/>
    </location>
</feature>
<dbReference type="Gene3D" id="3.40.50.150">
    <property type="entry name" value="Vaccinia Virus protein VP39"/>
    <property type="match status" value="1"/>
</dbReference>
<keyword evidence="1" id="KW-0040">ANK repeat</keyword>
<dbReference type="SUPFAM" id="SSF53335">
    <property type="entry name" value="S-adenosyl-L-methionine-dependent methyltransferases"/>
    <property type="match status" value="1"/>
</dbReference>
<dbReference type="VEuPathDB" id="ToxoDB:LOC34620374"/>
<feature type="region of interest" description="Disordered" evidence="3">
    <location>
        <begin position="158"/>
        <end position="190"/>
    </location>
</feature>
<dbReference type="EMBL" id="JROU02000162">
    <property type="protein sequence ID" value="OEH80213.1"/>
    <property type="molecule type" value="Genomic_DNA"/>
</dbReference>
<comment type="caution">
    <text evidence="4">The sequence shown here is derived from an EMBL/GenBank/DDBJ whole genome shotgun (WGS) entry which is preliminary data.</text>
</comment>
<evidence type="ECO:0000256" key="3">
    <source>
        <dbReference type="SAM" id="MobiDB-lite"/>
    </source>
</evidence>
<dbReference type="InterPro" id="IPR036770">
    <property type="entry name" value="Ankyrin_rpt-contain_sf"/>
</dbReference>
<dbReference type="PANTHER" id="PTHR14614">
    <property type="entry name" value="HEPATOCELLULAR CARCINOMA-ASSOCIATED ANTIGEN"/>
    <property type="match status" value="1"/>
</dbReference>
<accession>A0A1D3D9X3</accession>
<dbReference type="AlphaFoldDB" id="A0A1D3D9X3"/>
<evidence type="ECO:0000313" key="4">
    <source>
        <dbReference type="EMBL" id="OEH80213.1"/>
    </source>
</evidence>
<dbReference type="PROSITE" id="PS50297">
    <property type="entry name" value="ANK_REP_REGION"/>
    <property type="match status" value="1"/>
</dbReference>
<dbReference type="SUPFAM" id="SSF48403">
    <property type="entry name" value="Ankyrin repeat"/>
    <property type="match status" value="1"/>
</dbReference>
<organism evidence="4 5">
    <name type="scientific">Cyclospora cayetanensis</name>
    <dbReference type="NCBI Taxonomy" id="88456"/>
    <lineage>
        <taxon>Eukaryota</taxon>
        <taxon>Sar</taxon>
        <taxon>Alveolata</taxon>
        <taxon>Apicomplexa</taxon>
        <taxon>Conoidasida</taxon>
        <taxon>Coccidia</taxon>
        <taxon>Eucoccidiorida</taxon>
        <taxon>Eimeriorina</taxon>
        <taxon>Eimeriidae</taxon>
        <taxon>Cyclospora</taxon>
    </lineage>
</organism>
<proteinExistence type="predicted"/>
<dbReference type="Proteomes" id="UP000095192">
    <property type="component" value="Unassembled WGS sequence"/>
</dbReference>
<dbReference type="InParanoid" id="A0A1D3D9X3"/>
<evidence type="ECO:0000313" key="5">
    <source>
        <dbReference type="Proteomes" id="UP000095192"/>
    </source>
</evidence>
<dbReference type="Gene3D" id="1.25.40.20">
    <property type="entry name" value="Ankyrin repeat-containing domain"/>
    <property type="match status" value="1"/>
</dbReference>
<dbReference type="PROSITE" id="PS50088">
    <property type="entry name" value="ANK_REPEAT"/>
    <property type="match status" value="1"/>
</dbReference>
<dbReference type="InterPro" id="IPR002110">
    <property type="entry name" value="Ankyrin_rpt"/>
</dbReference>
<sequence length="473" mass="51799">MAAPASAAEADAADLAAAAESLIEDWEDAARSGQTEEYVQVLERAKKLAQQLEQKQLHEHQLPFTPAFKDARGNTALHYAAANGHVDLVSFLLSQGVDLEGNTSGNTALHWLVLTKQKELLQLLLREEAQQRSSCPLHSDILQLLLEHHSAAQLEKDPLKPTGKAHMAAAEAPNGLSREKKLQQQEQQQEQGSVVGAAASAVVASSATHVLQFGSYSIRCREIALDWKGEVFSTVNNAWKDDTTGVALWASSLVGAQWLAHLAQQNPVSEELQRQFLLTLFADKAVLELGAGCGVLGLLCAAMQVSPASVTFTDVFPQTLENLRHNCRLNNLPIDQQLPAEAVVPTVASVLRLDWCDLSTWPKDETGDTKTFDIIVGSDLIYEASGVQFLVTAISGLLKPKTGRLYYIHRLSRDGASTIADSLRRAGLKVEELSPPDDYLQNCLSGKSNREFYMLFNELELETDFVLLRAAWR</sequence>
<name>A0A1D3D9X3_9EIME</name>
<dbReference type="Pfam" id="PF12796">
    <property type="entry name" value="Ank_2"/>
    <property type="match status" value="1"/>
</dbReference>
<dbReference type="VEuPathDB" id="ToxoDB:cyc_03726"/>
<evidence type="ECO:0000256" key="2">
    <source>
        <dbReference type="SAM" id="Coils"/>
    </source>
</evidence>
<keyword evidence="2" id="KW-0175">Coiled coil</keyword>
<gene>
    <name evidence="4" type="ORF">cyc_03726</name>
</gene>
<dbReference type="Pfam" id="PF10294">
    <property type="entry name" value="Methyltransf_16"/>
    <property type="match status" value="1"/>
</dbReference>
<reference evidence="4 5" key="1">
    <citation type="journal article" date="2016" name="BMC Genomics">
        <title>Comparative genomics reveals Cyclospora cayetanensis possesses coccidia-like metabolism and invasion components but unique surface antigens.</title>
        <authorList>
            <person name="Liu S."/>
            <person name="Wang L."/>
            <person name="Zheng H."/>
            <person name="Xu Z."/>
            <person name="Roellig D.M."/>
            <person name="Li N."/>
            <person name="Frace M.A."/>
            <person name="Tang K."/>
            <person name="Arrowood M.J."/>
            <person name="Moss D.M."/>
            <person name="Zhang L."/>
            <person name="Feng Y."/>
            <person name="Xiao L."/>
        </authorList>
    </citation>
    <scope>NUCLEOTIDE SEQUENCE [LARGE SCALE GENOMIC DNA]</scope>
    <source>
        <strain evidence="4 5">CHN_HEN01</strain>
    </source>
</reference>
<dbReference type="SMART" id="SM00248">
    <property type="entry name" value="ANK"/>
    <property type="match status" value="2"/>
</dbReference>
<keyword evidence="5" id="KW-1185">Reference proteome</keyword>